<evidence type="ECO:0000313" key="2">
    <source>
        <dbReference type="EMBL" id="PBK61354.1"/>
    </source>
</evidence>
<gene>
    <name evidence="2" type="ORF">ARMSODRAFT_1089717</name>
</gene>
<keyword evidence="1" id="KW-0472">Membrane</keyword>
<accession>A0A2H3AXA7</accession>
<dbReference type="EMBL" id="KZ293476">
    <property type="protein sequence ID" value="PBK61354.1"/>
    <property type="molecule type" value="Genomic_DNA"/>
</dbReference>
<evidence type="ECO:0000313" key="3">
    <source>
        <dbReference type="Proteomes" id="UP000218334"/>
    </source>
</evidence>
<dbReference type="AlphaFoldDB" id="A0A2H3AXA7"/>
<organism evidence="2 3">
    <name type="scientific">Armillaria solidipes</name>
    <dbReference type="NCBI Taxonomy" id="1076256"/>
    <lineage>
        <taxon>Eukaryota</taxon>
        <taxon>Fungi</taxon>
        <taxon>Dikarya</taxon>
        <taxon>Basidiomycota</taxon>
        <taxon>Agaricomycotina</taxon>
        <taxon>Agaricomycetes</taxon>
        <taxon>Agaricomycetidae</taxon>
        <taxon>Agaricales</taxon>
        <taxon>Marasmiineae</taxon>
        <taxon>Physalacriaceae</taxon>
        <taxon>Armillaria</taxon>
    </lineage>
</organism>
<keyword evidence="1" id="KW-1133">Transmembrane helix</keyword>
<proteinExistence type="predicted"/>
<dbReference type="STRING" id="1076256.A0A2H3AXA7"/>
<dbReference type="Proteomes" id="UP000218334">
    <property type="component" value="Unassembled WGS sequence"/>
</dbReference>
<sequence length="318" mass="35098">MAIKEHSDTHDEVHHLVALSTHSEYEITETRRLLHHHGWLDNLKSYYVHRSWPLMVIFHLTRFLLLSLLVMGELTNHTIDDTLGDQLTGFQVDYSPASNAGALIWKNASQCNNCAIVPSSSSAMYNTWTSATYYPALGNVTAQMVFHGSAIYIYLILSNFPKSTGLVSDAICDFRIDGEVAGSFRHDTDGTYQFEYNVLAYSNVTLGDDDHSLLIEISGMEPSYVIFDYAVYTNTRVSITFPAAVSSTSSTTQILATTSLFVSTAGPPPSFSASSSLRQPFKGAIAGIVVGVLIFIVVIASSFLYFRRRNHNSSLPAK</sequence>
<dbReference type="CDD" id="cd12087">
    <property type="entry name" value="TM_EGFR-like"/>
    <property type="match status" value="1"/>
</dbReference>
<evidence type="ECO:0000256" key="1">
    <source>
        <dbReference type="SAM" id="Phobius"/>
    </source>
</evidence>
<keyword evidence="1" id="KW-0812">Transmembrane</keyword>
<feature type="transmembrane region" description="Helical" evidence="1">
    <location>
        <begin position="284"/>
        <end position="306"/>
    </location>
</feature>
<name>A0A2H3AXA7_9AGAR</name>
<keyword evidence="3" id="KW-1185">Reference proteome</keyword>
<protein>
    <submittedName>
        <fullName evidence="2">Uncharacterized protein</fullName>
    </submittedName>
</protein>
<reference evidence="3" key="1">
    <citation type="journal article" date="2017" name="Nat. Ecol. Evol.">
        <title>Genome expansion and lineage-specific genetic innovations in the forest pathogenic fungi Armillaria.</title>
        <authorList>
            <person name="Sipos G."/>
            <person name="Prasanna A.N."/>
            <person name="Walter M.C."/>
            <person name="O'Connor E."/>
            <person name="Balint B."/>
            <person name="Krizsan K."/>
            <person name="Kiss B."/>
            <person name="Hess J."/>
            <person name="Varga T."/>
            <person name="Slot J."/>
            <person name="Riley R."/>
            <person name="Boka B."/>
            <person name="Rigling D."/>
            <person name="Barry K."/>
            <person name="Lee J."/>
            <person name="Mihaltcheva S."/>
            <person name="LaButti K."/>
            <person name="Lipzen A."/>
            <person name="Waldron R."/>
            <person name="Moloney N.M."/>
            <person name="Sperisen C."/>
            <person name="Kredics L."/>
            <person name="Vagvoelgyi C."/>
            <person name="Patrignani A."/>
            <person name="Fitzpatrick D."/>
            <person name="Nagy I."/>
            <person name="Doyle S."/>
            <person name="Anderson J.B."/>
            <person name="Grigoriev I.V."/>
            <person name="Gueldener U."/>
            <person name="Muensterkoetter M."/>
            <person name="Nagy L.G."/>
        </authorList>
    </citation>
    <scope>NUCLEOTIDE SEQUENCE [LARGE SCALE GENOMIC DNA]</scope>
    <source>
        <strain evidence="3">28-4</strain>
    </source>
</reference>